<organism evidence="1 2">
    <name type="scientific">Mycena venus</name>
    <dbReference type="NCBI Taxonomy" id="2733690"/>
    <lineage>
        <taxon>Eukaryota</taxon>
        <taxon>Fungi</taxon>
        <taxon>Dikarya</taxon>
        <taxon>Basidiomycota</taxon>
        <taxon>Agaricomycotina</taxon>
        <taxon>Agaricomycetes</taxon>
        <taxon>Agaricomycetidae</taxon>
        <taxon>Agaricales</taxon>
        <taxon>Marasmiineae</taxon>
        <taxon>Mycenaceae</taxon>
        <taxon>Mycena</taxon>
    </lineage>
</organism>
<protein>
    <submittedName>
        <fullName evidence="1">Uncharacterized protein</fullName>
    </submittedName>
</protein>
<proteinExistence type="predicted"/>
<reference evidence="1" key="1">
    <citation type="submission" date="2020-05" db="EMBL/GenBank/DDBJ databases">
        <title>Mycena genomes resolve the evolution of fungal bioluminescence.</title>
        <authorList>
            <person name="Tsai I.J."/>
        </authorList>
    </citation>
    <scope>NUCLEOTIDE SEQUENCE</scope>
    <source>
        <strain evidence="1">CCC161011</strain>
    </source>
</reference>
<evidence type="ECO:0000313" key="1">
    <source>
        <dbReference type="EMBL" id="KAF7369683.1"/>
    </source>
</evidence>
<gene>
    <name evidence="1" type="ORF">MVEN_00299400</name>
</gene>
<evidence type="ECO:0000313" key="2">
    <source>
        <dbReference type="Proteomes" id="UP000620124"/>
    </source>
</evidence>
<keyword evidence="2" id="KW-1185">Reference proteome</keyword>
<dbReference type="EMBL" id="JACAZI010000002">
    <property type="protein sequence ID" value="KAF7369683.1"/>
    <property type="molecule type" value="Genomic_DNA"/>
</dbReference>
<accession>A0A8H6Z030</accession>
<dbReference type="Proteomes" id="UP000620124">
    <property type="component" value="Unassembled WGS sequence"/>
</dbReference>
<dbReference type="AlphaFoldDB" id="A0A8H6Z030"/>
<comment type="caution">
    <text evidence="1">The sequence shown here is derived from an EMBL/GenBank/DDBJ whole genome shotgun (WGS) entry which is preliminary data.</text>
</comment>
<name>A0A8H6Z030_9AGAR</name>
<sequence>MEGLSIPDLHRLLLTHPCWSCSLGVLNLILEDLNLIKHSIQSQNFDSPAYFSPEDFNCTVSSGELVQFNKTCLRCCQQKTAPRLRPIRIFDYYGSSNDGK</sequence>